<dbReference type="InterPro" id="IPR046373">
    <property type="entry name" value="Acyl-CoA_Oxase/DH_mid-dom_sf"/>
</dbReference>
<name>A0A081KEQ8_9GAMM</name>
<dbReference type="InterPro" id="IPR025878">
    <property type="entry name" value="Acyl-CoA_dh-like_C_dom"/>
</dbReference>
<evidence type="ECO:0000259" key="11">
    <source>
        <dbReference type="Pfam" id="PF00441"/>
    </source>
</evidence>
<comment type="function">
    <text evidence="7">Involved in the assimilation of dimethylsulphoniopropionate (DMSP), an important compound in the fixation of carbon in marine phytoplankton, by mediating the conversion of 3-(methylthio)propanoyl-CoA (MMPA-CoA) to 3-(methylthio)acryloyl-CoA (MTA-CoA).</text>
</comment>
<keyword evidence="5 10" id="KW-0560">Oxidoreductase</keyword>
<dbReference type="Pfam" id="PF00441">
    <property type="entry name" value="Acyl-CoA_dh_1"/>
    <property type="match status" value="1"/>
</dbReference>
<dbReference type="AlphaFoldDB" id="A0A081KEQ8"/>
<dbReference type="SUPFAM" id="SSF47203">
    <property type="entry name" value="Acyl-CoA dehydrogenase C-terminal domain-like"/>
    <property type="match status" value="1"/>
</dbReference>
<evidence type="ECO:0000256" key="1">
    <source>
        <dbReference type="ARBA" id="ARBA00001974"/>
    </source>
</evidence>
<evidence type="ECO:0000313" key="16">
    <source>
        <dbReference type="Proteomes" id="UP000027997"/>
    </source>
</evidence>
<sequence>MSHYQAPVRDIQFVIHELLNSETHYQSLSNCEQPGQELIDDILVNGAKFAEQVVAPLNQSGDEEGCRFEGGDVQTPAGFKQAFAQYAEAGWLGLSLPEQYGGQNLPGSCAMMMGEMTGSANHAWSMYGGLSQAPVTCLLTAGSEEQKNTYLPHLISGRWGGTMCLTEAHCGSDVGLIRTKAKSNDDGSYSLSGTKIFISGGEHDLTENIIHAVLARVEGAPSGTKGISLFIVPKFHSDENGNLTERNAVHCGSIEKKMGLKGSATCVMNFDGATGYLVGEENSGLEVMFKIMNSARIGTALQGVSMGENSFQGALNYARERTQMRALTGPANPDGEADPIIEHPDVRRMLLTQKALNEGSRALIYWLAQLVDQSKYGNEENARAADDLLSLLTPIAKAFCTEVGVEVTNLGIQVLGGHGYIRDNGQEQIARDARIATLYEGTTGIQALDLLGRKVMGSQGTLLRNFTKRIHKFCEAAGNNEAMKPFIEPLRTLNKQWGELTMAIGSKAMSDPNEVGAASVDYTMFSGYVALAYMWAQMAQLAQQKIAEGVEAPEFYQAKLATAEFYFQRLLPRADSHSKAAEASGKAMMALSQDAFAFL</sequence>
<evidence type="ECO:0000256" key="5">
    <source>
        <dbReference type="ARBA" id="ARBA00023002"/>
    </source>
</evidence>
<dbReference type="Pfam" id="PF02771">
    <property type="entry name" value="Acyl-CoA_dh_N"/>
    <property type="match status" value="1"/>
</dbReference>
<dbReference type="Proteomes" id="UP000027997">
    <property type="component" value="Unassembled WGS sequence"/>
</dbReference>
<evidence type="ECO:0000256" key="9">
    <source>
        <dbReference type="ARBA" id="ARBA00069043"/>
    </source>
</evidence>
<feature type="domain" description="Acetyl-CoA dehydrogenase-like C-terminal" evidence="14">
    <location>
        <begin position="466"/>
        <end position="591"/>
    </location>
</feature>
<dbReference type="GO" id="GO:0050660">
    <property type="term" value="F:flavin adenine dinucleotide binding"/>
    <property type="evidence" value="ECO:0007669"/>
    <property type="project" value="InterPro"/>
</dbReference>
<proteinExistence type="inferred from homology"/>
<evidence type="ECO:0000256" key="8">
    <source>
        <dbReference type="ARBA" id="ARBA00066694"/>
    </source>
</evidence>
<evidence type="ECO:0000256" key="10">
    <source>
        <dbReference type="RuleBase" id="RU362125"/>
    </source>
</evidence>
<dbReference type="EMBL" id="JOJP01000001">
    <property type="protein sequence ID" value="KEI72634.1"/>
    <property type="molecule type" value="Genomic_DNA"/>
</dbReference>
<feature type="domain" description="Acyl-CoA oxidase/dehydrogenase middle" evidence="12">
    <location>
        <begin position="163"/>
        <end position="271"/>
    </location>
</feature>
<organism evidence="15 16">
    <name type="scientific">Endozoicomonas elysicola</name>
    <dbReference type="NCBI Taxonomy" id="305900"/>
    <lineage>
        <taxon>Bacteria</taxon>
        <taxon>Pseudomonadati</taxon>
        <taxon>Pseudomonadota</taxon>
        <taxon>Gammaproteobacteria</taxon>
        <taxon>Oceanospirillales</taxon>
        <taxon>Endozoicomonadaceae</taxon>
        <taxon>Endozoicomonas</taxon>
    </lineage>
</organism>
<keyword evidence="4 10" id="KW-0274">FAD</keyword>
<keyword evidence="3 10" id="KW-0285">Flavoprotein</keyword>
<dbReference type="PANTHER" id="PTHR42803">
    <property type="entry name" value="ACYL-COA DEHYDROGENASE"/>
    <property type="match status" value="1"/>
</dbReference>
<protein>
    <recommendedName>
        <fullName evidence="9">3-methylmercaptopropionyl-CoA dehydrogenase</fullName>
        <ecNumber evidence="8">1.3.99.41</ecNumber>
    </recommendedName>
</protein>
<comment type="similarity">
    <text evidence="2 10">Belongs to the acyl-CoA dehydrogenase family.</text>
</comment>
<gene>
    <name evidence="15" type="ORF">GV64_19560</name>
</gene>
<dbReference type="GO" id="GO:0016627">
    <property type="term" value="F:oxidoreductase activity, acting on the CH-CH group of donors"/>
    <property type="evidence" value="ECO:0007669"/>
    <property type="project" value="InterPro"/>
</dbReference>
<dbReference type="STRING" id="305900.GV64_19560"/>
<comment type="caution">
    <text evidence="15">The sequence shown here is derived from an EMBL/GenBank/DDBJ whole genome shotgun (WGS) entry which is preliminary data.</text>
</comment>
<evidence type="ECO:0000256" key="6">
    <source>
        <dbReference type="ARBA" id="ARBA00051388"/>
    </source>
</evidence>
<dbReference type="InterPro" id="IPR009100">
    <property type="entry name" value="AcylCoA_DH/oxidase_NM_dom_sf"/>
</dbReference>
<dbReference type="Gene3D" id="1.10.540.10">
    <property type="entry name" value="Acyl-CoA dehydrogenase/oxidase, N-terminal domain"/>
    <property type="match status" value="1"/>
</dbReference>
<dbReference type="Pfam" id="PF12806">
    <property type="entry name" value="Acyl-CoA_dh_C"/>
    <property type="match status" value="1"/>
</dbReference>
<dbReference type="InterPro" id="IPR052166">
    <property type="entry name" value="Diverse_Acyl-CoA_DH"/>
</dbReference>
<dbReference type="InterPro" id="IPR036250">
    <property type="entry name" value="AcylCo_DH-like_C"/>
</dbReference>
<dbReference type="PANTHER" id="PTHR42803:SF1">
    <property type="entry name" value="BROAD-SPECIFICITY LINEAR ACYL-COA DEHYDROGENASE FADE5"/>
    <property type="match status" value="1"/>
</dbReference>
<evidence type="ECO:0000259" key="13">
    <source>
        <dbReference type="Pfam" id="PF02771"/>
    </source>
</evidence>
<evidence type="ECO:0000256" key="2">
    <source>
        <dbReference type="ARBA" id="ARBA00009347"/>
    </source>
</evidence>
<dbReference type="Gene3D" id="2.40.110.10">
    <property type="entry name" value="Butyryl-CoA Dehydrogenase, subunit A, domain 2"/>
    <property type="match status" value="1"/>
</dbReference>
<evidence type="ECO:0000256" key="7">
    <source>
        <dbReference type="ARBA" id="ARBA00058683"/>
    </source>
</evidence>
<evidence type="ECO:0000256" key="3">
    <source>
        <dbReference type="ARBA" id="ARBA00022630"/>
    </source>
</evidence>
<evidence type="ECO:0000313" key="15">
    <source>
        <dbReference type="EMBL" id="KEI72634.1"/>
    </source>
</evidence>
<dbReference type="EC" id="1.3.99.41" evidence="8"/>
<dbReference type="RefSeq" id="WP_020581285.1">
    <property type="nucleotide sequence ID" value="NZ_JOJP01000001.1"/>
</dbReference>
<dbReference type="Pfam" id="PF02770">
    <property type="entry name" value="Acyl-CoA_dh_M"/>
    <property type="match status" value="1"/>
</dbReference>
<dbReference type="InterPro" id="IPR037069">
    <property type="entry name" value="AcylCoA_DH/ox_N_sf"/>
</dbReference>
<dbReference type="FunFam" id="2.40.110.10:FF:000031">
    <property type="entry name" value="Acyl-CoA dehydrogenase, putative"/>
    <property type="match status" value="1"/>
</dbReference>
<accession>A0A081KEQ8</accession>
<dbReference type="InterPro" id="IPR006091">
    <property type="entry name" value="Acyl-CoA_Oxase/DH_mid-dom"/>
</dbReference>
<dbReference type="eggNOG" id="COG1960">
    <property type="taxonomic scope" value="Bacteria"/>
</dbReference>
<reference evidence="15 16" key="1">
    <citation type="submission" date="2014-06" db="EMBL/GenBank/DDBJ databases">
        <title>Whole Genome Sequences of Three Symbiotic Endozoicomonas Bacteria.</title>
        <authorList>
            <person name="Neave M.J."/>
            <person name="Apprill A."/>
            <person name="Voolstra C.R."/>
        </authorList>
    </citation>
    <scope>NUCLEOTIDE SEQUENCE [LARGE SCALE GENOMIC DNA]</scope>
    <source>
        <strain evidence="15 16">DSM 22380</strain>
    </source>
</reference>
<dbReference type="InterPro" id="IPR013786">
    <property type="entry name" value="AcylCoA_DH/ox_N"/>
</dbReference>
<evidence type="ECO:0000259" key="12">
    <source>
        <dbReference type="Pfam" id="PF02770"/>
    </source>
</evidence>
<dbReference type="InterPro" id="IPR009075">
    <property type="entry name" value="AcylCo_DH/oxidase_C"/>
</dbReference>
<comment type="cofactor">
    <cofactor evidence="1 10">
        <name>FAD</name>
        <dbReference type="ChEBI" id="CHEBI:57692"/>
    </cofactor>
</comment>
<feature type="domain" description="Acyl-CoA dehydrogenase/oxidase C-terminal" evidence="11">
    <location>
        <begin position="282"/>
        <end position="449"/>
    </location>
</feature>
<dbReference type="Gene3D" id="1.20.140.10">
    <property type="entry name" value="Butyryl-CoA Dehydrogenase, subunit A, domain 3"/>
    <property type="match status" value="1"/>
</dbReference>
<evidence type="ECO:0000256" key="4">
    <source>
        <dbReference type="ARBA" id="ARBA00022827"/>
    </source>
</evidence>
<comment type="catalytic activity">
    <reaction evidence="6">
        <text>3-(methylsulfanyl)propanoyl-CoA + oxidized [electron-transfer flavoprotein] + H(+) = 3-(methylsulfanyl)acryloyl-CoA + reduced [electron-transfer flavoprotein]</text>
        <dbReference type="Rhea" id="RHEA:52612"/>
        <dbReference type="Rhea" id="RHEA-COMP:10685"/>
        <dbReference type="Rhea" id="RHEA-COMP:10686"/>
        <dbReference type="ChEBI" id="CHEBI:15378"/>
        <dbReference type="ChEBI" id="CHEBI:57692"/>
        <dbReference type="ChEBI" id="CHEBI:58307"/>
        <dbReference type="ChEBI" id="CHEBI:82815"/>
        <dbReference type="ChEBI" id="CHEBI:84994"/>
        <dbReference type="EC" id="1.3.99.41"/>
    </reaction>
    <physiologicalReaction direction="left-to-right" evidence="6">
        <dbReference type="Rhea" id="RHEA:52613"/>
    </physiologicalReaction>
</comment>
<keyword evidence="16" id="KW-1185">Reference proteome</keyword>
<evidence type="ECO:0000259" key="14">
    <source>
        <dbReference type="Pfam" id="PF12806"/>
    </source>
</evidence>
<dbReference type="SUPFAM" id="SSF56645">
    <property type="entry name" value="Acyl-CoA dehydrogenase NM domain-like"/>
    <property type="match status" value="1"/>
</dbReference>
<feature type="domain" description="Acyl-CoA dehydrogenase/oxidase N-terminal" evidence="13">
    <location>
        <begin position="47"/>
        <end position="157"/>
    </location>
</feature>